<accession>A0A8D8Z589</accession>
<organism evidence="2">
    <name type="scientific">Cacopsylla melanoneura</name>
    <dbReference type="NCBI Taxonomy" id="428564"/>
    <lineage>
        <taxon>Eukaryota</taxon>
        <taxon>Metazoa</taxon>
        <taxon>Ecdysozoa</taxon>
        <taxon>Arthropoda</taxon>
        <taxon>Hexapoda</taxon>
        <taxon>Insecta</taxon>
        <taxon>Pterygota</taxon>
        <taxon>Neoptera</taxon>
        <taxon>Paraneoptera</taxon>
        <taxon>Hemiptera</taxon>
        <taxon>Sternorrhyncha</taxon>
        <taxon>Psylloidea</taxon>
        <taxon>Psyllidae</taxon>
        <taxon>Psyllinae</taxon>
        <taxon>Cacopsylla</taxon>
    </lineage>
</organism>
<reference evidence="2" key="1">
    <citation type="submission" date="2021-05" db="EMBL/GenBank/DDBJ databases">
        <authorList>
            <person name="Alioto T."/>
            <person name="Alioto T."/>
            <person name="Gomez Garrido J."/>
        </authorList>
    </citation>
    <scope>NUCLEOTIDE SEQUENCE</scope>
</reference>
<dbReference type="AlphaFoldDB" id="A0A8D8Z589"/>
<proteinExistence type="predicted"/>
<evidence type="ECO:0000313" key="2">
    <source>
        <dbReference type="EMBL" id="CAG6741188.1"/>
    </source>
</evidence>
<evidence type="ECO:0000256" key="1">
    <source>
        <dbReference type="SAM" id="Phobius"/>
    </source>
</evidence>
<keyword evidence="1" id="KW-0472">Membrane</keyword>
<keyword evidence="1" id="KW-0812">Transmembrane</keyword>
<protein>
    <submittedName>
        <fullName evidence="2">Uncharacterized protein</fullName>
    </submittedName>
</protein>
<name>A0A8D8Z589_9HEMI</name>
<keyword evidence="1" id="KW-1133">Transmembrane helix</keyword>
<sequence length="101" mass="12117">MIRGSKFVCQVTVYLIMIFIPLQLFQMIQIHNFQHRTRIVFPIEHFVLIHPHSRVVLSSDPFSRFLIHHPNFFRQVVVHKPVLLPQIVQLEHLDPFPFQLQ</sequence>
<dbReference type="EMBL" id="HBUF01423927">
    <property type="protein sequence ID" value="CAG6741188.1"/>
    <property type="molecule type" value="Transcribed_RNA"/>
</dbReference>
<dbReference type="EMBL" id="HBUF01607079">
    <property type="protein sequence ID" value="CAG6777777.1"/>
    <property type="molecule type" value="Transcribed_RNA"/>
</dbReference>
<feature type="transmembrane region" description="Helical" evidence="1">
    <location>
        <begin position="7"/>
        <end position="28"/>
    </location>
</feature>